<dbReference type="SMART" id="SM00220">
    <property type="entry name" value="S_TKc"/>
    <property type="match status" value="1"/>
</dbReference>
<comment type="similarity">
    <text evidence="7">Belongs to the protein kinase superfamily.</text>
</comment>
<name>M5GG05_DACPD</name>
<dbReference type="GO" id="GO:0005634">
    <property type="term" value="C:nucleus"/>
    <property type="evidence" value="ECO:0007669"/>
    <property type="project" value="TreeGrafter"/>
</dbReference>
<dbReference type="OrthoDB" id="283111at2759"/>
<dbReference type="Gene3D" id="1.10.510.10">
    <property type="entry name" value="Transferase(Phosphotransferase) domain 1"/>
    <property type="match status" value="1"/>
</dbReference>
<dbReference type="HOGENOM" id="CLU_000288_5_16_1"/>
<dbReference type="PANTHER" id="PTHR45646:SF11">
    <property type="entry name" value="SERINE_THREONINE-PROTEIN KINASE DOA"/>
    <property type="match status" value="1"/>
</dbReference>
<evidence type="ECO:0000256" key="7">
    <source>
        <dbReference type="RuleBase" id="RU000304"/>
    </source>
</evidence>
<evidence type="ECO:0000256" key="2">
    <source>
        <dbReference type="ARBA" id="ARBA00022679"/>
    </source>
</evidence>
<keyword evidence="5 6" id="KW-0067">ATP-binding</keyword>
<evidence type="ECO:0000313" key="10">
    <source>
        <dbReference type="Proteomes" id="UP000030653"/>
    </source>
</evidence>
<dbReference type="InterPro" id="IPR000719">
    <property type="entry name" value="Prot_kinase_dom"/>
</dbReference>
<dbReference type="EMBL" id="JH795857">
    <property type="protein sequence ID" value="EJU04648.1"/>
    <property type="molecule type" value="Genomic_DNA"/>
</dbReference>
<evidence type="ECO:0000256" key="5">
    <source>
        <dbReference type="ARBA" id="ARBA00022840"/>
    </source>
</evidence>
<dbReference type="PROSITE" id="PS00108">
    <property type="entry name" value="PROTEIN_KINASE_ST"/>
    <property type="match status" value="1"/>
</dbReference>
<dbReference type="AlphaFoldDB" id="M5GG05"/>
<keyword evidence="2" id="KW-0808">Transferase</keyword>
<dbReference type="InterPro" id="IPR011009">
    <property type="entry name" value="Kinase-like_dom_sf"/>
</dbReference>
<dbReference type="Pfam" id="PF00069">
    <property type="entry name" value="Pkinase"/>
    <property type="match status" value="1"/>
</dbReference>
<dbReference type="GeneID" id="63689854"/>
<dbReference type="RefSeq" id="XP_040631542.1">
    <property type="nucleotide sequence ID" value="XM_040774792.1"/>
</dbReference>
<keyword evidence="4 9" id="KW-0418">Kinase</keyword>
<feature type="domain" description="Protein kinase" evidence="8">
    <location>
        <begin position="34"/>
        <end position="363"/>
    </location>
</feature>
<evidence type="ECO:0000256" key="1">
    <source>
        <dbReference type="ARBA" id="ARBA00022527"/>
    </source>
</evidence>
<organism evidence="9 10">
    <name type="scientific">Dacryopinax primogenitus (strain DJM 731)</name>
    <name type="common">Brown rot fungus</name>
    <dbReference type="NCBI Taxonomy" id="1858805"/>
    <lineage>
        <taxon>Eukaryota</taxon>
        <taxon>Fungi</taxon>
        <taxon>Dikarya</taxon>
        <taxon>Basidiomycota</taxon>
        <taxon>Agaricomycotina</taxon>
        <taxon>Dacrymycetes</taxon>
        <taxon>Dacrymycetales</taxon>
        <taxon>Dacrymycetaceae</taxon>
        <taxon>Dacryopinax</taxon>
    </lineage>
</organism>
<sequence>MLTSFQPAVPASCDDKEGHYIILPGDCIGNDHRYKIVRLLGQGTFGKVVEAQDLHSPRRERKVAVKIIRAVQKYRDASKIEVRVLERLKLADPQNIHQCIHAEQVFDFRNHVCIVSELLGMCVYDFLKENEFQAFPRDHIWAFARQLLDSVAFLHSQGLVHTDLKPENILLVNDTYKQISIPGSSRRQPAQHQKILLDTRIRLIDFGSATFETEYHSSVVCTRHYRAPEIILGMGWSYPCDAYSIGCILVEFYTGTALFQTHDNVEHLAMMEVVMGLMPTAFKNVGRKNKPEFFKSTGLLDWPKTRASKASKRDISKMKPLEHIIDPNKDDANKRFCELVKELLAFDPKQRIRVRDALSSPFIRMNIPPESSKLLTRWNGL</sequence>
<dbReference type="PROSITE" id="PS50011">
    <property type="entry name" value="PROTEIN_KINASE_DOM"/>
    <property type="match status" value="1"/>
</dbReference>
<gene>
    <name evidence="9" type="ORF">DACRYDRAFT_47929</name>
</gene>
<keyword evidence="10" id="KW-1185">Reference proteome</keyword>
<dbReference type="GO" id="GO:0043484">
    <property type="term" value="P:regulation of RNA splicing"/>
    <property type="evidence" value="ECO:0007669"/>
    <property type="project" value="TreeGrafter"/>
</dbReference>
<evidence type="ECO:0000256" key="6">
    <source>
        <dbReference type="PROSITE-ProRule" id="PRU10141"/>
    </source>
</evidence>
<feature type="binding site" evidence="6">
    <location>
        <position position="66"/>
    </location>
    <ligand>
        <name>ATP</name>
        <dbReference type="ChEBI" id="CHEBI:30616"/>
    </ligand>
</feature>
<evidence type="ECO:0000256" key="4">
    <source>
        <dbReference type="ARBA" id="ARBA00022777"/>
    </source>
</evidence>
<dbReference type="OMA" id="RHHIQSF"/>
<dbReference type="CDD" id="cd14134">
    <property type="entry name" value="PKc_CLK"/>
    <property type="match status" value="1"/>
</dbReference>
<protein>
    <submittedName>
        <fullName evidence="9">Kinase-like protein</fullName>
    </submittedName>
</protein>
<dbReference type="STRING" id="1858805.M5GG05"/>
<accession>M5GG05</accession>
<dbReference type="SUPFAM" id="SSF56112">
    <property type="entry name" value="Protein kinase-like (PK-like)"/>
    <property type="match status" value="1"/>
</dbReference>
<evidence type="ECO:0000256" key="3">
    <source>
        <dbReference type="ARBA" id="ARBA00022741"/>
    </source>
</evidence>
<dbReference type="InterPro" id="IPR017441">
    <property type="entry name" value="Protein_kinase_ATP_BS"/>
</dbReference>
<proteinExistence type="inferred from homology"/>
<dbReference type="GO" id="GO:0005524">
    <property type="term" value="F:ATP binding"/>
    <property type="evidence" value="ECO:0007669"/>
    <property type="project" value="UniProtKB-UniRule"/>
</dbReference>
<dbReference type="PANTHER" id="PTHR45646">
    <property type="entry name" value="SERINE/THREONINE-PROTEIN KINASE DOA-RELATED"/>
    <property type="match status" value="1"/>
</dbReference>
<evidence type="ECO:0000259" key="8">
    <source>
        <dbReference type="PROSITE" id="PS50011"/>
    </source>
</evidence>
<keyword evidence="3 6" id="KW-0547">Nucleotide-binding</keyword>
<evidence type="ECO:0000313" key="9">
    <source>
        <dbReference type="EMBL" id="EJU04648.1"/>
    </source>
</evidence>
<dbReference type="PROSITE" id="PS00107">
    <property type="entry name" value="PROTEIN_KINASE_ATP"/>
    <property type="match status" value="1"/>
</dbReference>
<dbReference type="GO" id="GO:0004674">
    <property type="term" value="F:protein serine/threonine kinase activity"/>
    <property type="evidence" value="ECO:0007669"/>
    <property type="project" value="UniProtKB-KW"/>
</dbReference>
<keyword evidence="1 7" id="KW-0723">Serine/threonine-protein kinase</keyword>
<dbReference type="InterPro" id="IPR051175">
    <property type="entry name" value="CLK_kinases"/>
</dbReference>
<reference evidence="9 10" key="1">
    <citation type="journal article" date="2012" name="Science">
        <title>The Paleozoic origin of enzymatic lignin decomposition reconstructed from 31 fungal genomes.</title>
        <authorList>
            <person name="Floudas D."/>
            <person name="Binder M."/>
            <person name="Riley R."/>
            <person name="Barry K."/>
            <person name="Blanchette R.A."/>
            <person name="Henrissat B."/>
            <person name="Martinez A.T."/>
            <person name="Otillar R."/>
            <person name="Spatafora J.W."/>
            <person name="Yadav J.S."/>
            <person name="Aerts A."/>
            <person name="Benoit I."/>
            <person name="Boyd A."/>
            <person name="Carlson A."/>
            <person name="Copeland A."/>
            <person name="Coutinho P.M."/>
            <person name="de Vries R.P."/>
            <person name="Ferreira P."/>
            <person name="Findley K."/>
            <person name="Foster B."/>
            <person name="Gaskell J."/>
            <person name="Glotzer D."/>
            <person name="Gorecki P."/>
            <person name="Heitman J."/>
            <person name="Hesse C."/>
            <person name="Hori C."/>
            <person name="Igarashi K."/>
            <person name="Jurgens J.A."/>
            <person name="Kallen N."/>
            <person name="Kersten P."/>
            <person name="Kohler A."/>
            <person name="Kuees U."/>
            <person name="Kumar T.K.A."/>
            <person name="Kuo A."/>
            <person name="LaButti K."/>
            <person name="Larrondo L.F."/>
            <person name="Lindquist E."/>
            <person name="Ling A."/>
            <person name="Lombard V."/>
            <person name="Lucas S."/>
            <person name="Lundell T."/>
            <person name="Martin R."/>
            <person name="McLaughlin D.J."/>
            <person name="Morgenstern I."/>
            <person name="Morin E."/>
            <person name="Murat C."/>
            <person name="Nagy L.G."/>
            <person name="Nolan M."/>
            <person name="Ohm R.A."/>
            <person name="Patyshakuliyeva A."/>
            <person name="Rokas A."/>
            <person name="Ruiz-Duenas F.J."/>
            <person name="Sabat G."/>
            <person name="Salamov A."/>
            <person name="Samejima M."/>
            <person name="Schmutz J."/>
            <person name="Slot J.C."/>
            <person name="St John F."/>
            <person name="Stenlid J."/>
            <person name="Sun H."/>
            <person name="Sun S."/>
            <person name="Syed K."/>
            <person name="Tsang A."/>
            <person name="Wiebenga A."/>
            <person name="Young D."/>
            <person name="Pisabarro A."/>
            <person name="Eastwood D.C."/>
            <person name="Martin F."/>
            <person name="Cullen D."/>
            <person name="Grigoriev I.V."/>
            <person name="Hibbett D.S."/>
        </authorList>
    </citation>
    <scope>NUCLEOTIDE SEQUENCE [LARGE SCALE GENOMIC DNA]</scope>
    <source>
        <strain evidence="9 10">DJM-731 SS1</strain>
    </source>
</reference>
<dbReference type="InterPro" id="IPR008271">
    <property type="entry name" value="Ser/Thr_kinase_AS"/>
</dbReference>
<dbReference type="Proteomes" id="UP000030653">
    <property type="component" value="Unassembled WGS sequence"/>
</dbReference>
<dbReference type="Gene3D" id="3.30.200.20">
    <property type="entry name" value="Phosphorylase Kinase, domain 1"/>
    <property type="match status" value="1"/>
</dbReference>